<dbReference type="EMBL" id="VSSQ01146252">
    <property type="protein sequence ID" value="MPN64820.1"/>
    <property type="molecule type" value="Genomic_DNA"/>
</dbReference>
<evidence type="ECO:0000313" key="1">
    <source>
        <dbReference type="EMBL" id="MPN64820.1"/>
    </source>
</evidence>
<organism evidence="1">
    <name type="scientific">bioreactor metagenome</name>
    <dbReference type="NCBI Taxonomy" id="1076179"/>
    <lineage>
        <taxon>unclassified sequences</taxon>
        <taxon>metagenomes</taxon>
        <taxon>ecological metagenomes</taxon>
    </lineage>
</organism>
<gene>
    <name evidence="1" type="ORF">SDC9_212597</name>
</gene>
<sequence length="118" mass="11932">MQHVFQLVGVQLCVDRHGAQAGVPDGELGLGVLDAVLHRQGDPVAGLQAQVVAQPAGQGADAPVQFPVGQARAPAAGQGGTVTVQAHGALEELVQVHGDLIARKSGRSDDPPISGPGW</sequence>
<dbReference type="AlphaFoldDB" id="A0A645JP16"/>
<proteinExistence type="predicted"/>
<reference evidence="1" key="1">
    <citation type="submission" date="2019-08" db="EMBL/GenBank/DDBJ databases">
        <authorList>
            <person name="Kucharzyk K."/>
            <person name="Murdoch R.W."/>
            <person name="Higgins S."/>
            <person name="Loffler F."/>
        </authorList>
    </citation>
    <scope>NUCLEOTIDE SEQUENCE</scope>
</reference>
<comment type="caution">
    <text evidence="1">The sequence shown here is derived from an EMBL/GenBank/DDBJ whole genome shotgun (WGS) entry which is preliminary data.</text>
</comment>
<accession>A0A645JP16</accession>
<protein>
    <submittedName>
        <fullName evidence="1">Uncharacterized protein</fullName>
    </submittedName>
</protein>
<name>A0A645JP16_9ZZZZ</name>